<name>A0A0P8CK97_9EURY</name>
<dbReference type="GO" id="GO:0006412">
    <property type="term" value="P:translation"/>
    <property type="evidence" value="ECO:0007669"/>
    <property type="project" value="UniProtKB-UniRule"/>
</dbReference>
<dbReference type="InterPro" id="IPR023454">
    <property type="entry name" value="Ribosomal_uS2_arc"/>
</dbReference>
<dbReference type="Proteomes" id="UP000050360">
    <property type="component" value="Unassembled WGS sequence"/>
</dbReference>
<dbReference type="PANTHER" id="PTHR11489">
    <property type="entry name" value="40S RIBOSOMAL PROTEIN SA"/>
    <property type="match status" value="1"/>
</dbReference>
<dbReference type="GO" id="GO:0003735">
    <property type="term" value="F:structural constituent of ribosome"/>
    <property type="evidence" value="ECO:0007669"/>
    <property type="project" value="InterPro"/>
</dbReference>
<dbReference type="SUPFAM" id="SSF52313">
    <property type="entry name" value="Ribosomal protein S2"/>
    <property type="match status" value="1"/>
</dbReference>
<evidence type="ECO:0000256" key="3">
    <source>
        <dbReference type="ARBA" id="ARBA00023274"/>
    </source>
</evidence>
<dbReference type="PROSITE" id="PS00963">
    <property type="entry name" value="RIBOSOMAL_S2_2"/>
    <property type="match status" value="1"/>
</dbReference>
<proteinExistence type="inferred from homology"/>
<dbReference type="CDD" id="cd01425">
    <property type="entry name" value="RPS2"/>
    <property type="match status" value="1"/>
</dbReference>
<gene>
    <name evidence="7" type="primary">rps2P</name>
    <name evidence="5" type="synonym">rps2</name>
    <name evidence="7" type="ORF">MPEBLZ_01964</name>
</gene>
<keyword evidence="3 5" id="KW-0687">Ribonucleoprotein</keyword>
<dbReference type="InterPro" id="IPR018130">
    <property type="entry name" value="Ribosomal_uS2_CS"/>
</dbReference>
<organism evidence="7 8">
    <name type="scientific">Candidatus Methanoperedens nitratireducens</name>
    <dbReference type="NCBI Taxonomy" id="1392998"/>
    <lineage>
        <taxon>Archaea</taxon>
        <taxon>Methanobacteriati</taxon>
        <taxon>Methanobacteriota</taxon>
        <taxon>Stenosarchaea group</taxon>
        <taxon>Methanomicrobia</taxon>
        <taxon>Methanosarcinales</taxon>
        <taxon>ANME-2 cluster</taxon>
        <taxon>Candidatus Methanoperedentaceae</taxon>
        <taxon>Candidatus Methanoperedens</taxon>
    </lineage>
</organism>
<dbReference type="EMBL" id="LKCM01000141">
    <property type="protein sequence ID" value="KPQ43456.1"/>
    <property type="molecule type" value="Genomic_DNA"/>
</dbReference>
<dbReference type="AlphaFoldDB" id="A0A0P8CK97"/>
<evidence type="ECO:0000256" key="4">
    <source>
        <dbReference type="ARBA" id="ARBA00035256"/>
    </source>
</evidence>
<dbReference type="Gene3D" id="3.40.50.10490">
    <property type="entry name" value="Glucose-6-phosphate isomerase like protein, domain 1"/>
    <property type="match status" value="1"/>
</dbReference>
<evidence type="ECO:0000256" key="5">
    <source>
        <dbReference type="HAMAP-Rule" id="MF_00291"/>
    </source>
</evidence>
<evidence type="ECO:0000256" key="2">
    <source>
        <dbReference type="ARBA" id="ARBA00022980"/>
    </source>
</evidence>
<evidence type="ECO:0000313" key="8">
    <source>
        <dbReference type="Proteomes" id="UP000050360"/>
    </source>
</evidence>
<evidence type="ECO:0000256" key="6">
    <source>
        <dbReference type="RuleBase" id="RU003631"/>
    </source>
</evidence>
<dbReference type="NCBIfam" id="TIGR01012">
    <property type="entry name" value="uS2_euk_arch"/>
    <property type="match status" value="1"/>
</dbReference>
<comment type="similarity">
    <text evidence="1 5 6">Belongs to the universal ribosomal protein uS2 family.</text>
</comment>
<evidence type="ECO:0000313" key="7">
    <source>
        <dbReference type="EMBL" id="KPQ43456.1"/>
    </source>
</evidence>
<protein>
    <recommendedName>
        <fullName evidence="4 5">Small ribosomal subunit protein uS2</fullName>
    </recommendedName>
</protein>
<dbReference type="InterPro" id="IPR001865">
    <property type="entry name" value="Ribosomal_uS2"/>
</dbReference>
<sequence>MEDIIDIKQDVKQDTGYESIIPQDEYLTAGIHIGTQQKTKEMMRFVYRVRTDGLYVLDIQATDQRIRLAAKLLAKYDPQKILVVSARQYGYYPSEMFAKVIGARAEIGRFIPGTMTNPKLHKFIEPDILVVTDPSGDMQAVNEAVNIGIPVIGLCDTNNSLGNVDLVIPTNNKGRKALALIYWLLAKKTLEERGDTITHTVADFEAEL</sequence>
<comment type="caution">
    <text evidence="7">The sequence shown here is derived from an EMBL/GenBank/DDBJ whole genome shotgun (WGS) entry which is preliminary data.</text>
</comment>
<keyword evidence="2 5" id="KW-0689">Ribosomal protein</keyword>
<dbReference type="GO" id="GO:0015935">
    <property type="term" value="C:small ribosomal subunit"/>
    <property type="evidence" value="ECO:0007669"/>
    <property type="project" value="InterPro"/>
</dbReference>
<dbReference type="PRINTS" id="PR00395">
    <property type="entry name" value="RIBOSOMALS2"/>
</dbReference>
<dbReference type="InterPro" id="IPR005707">
    <property type="entry name" value="Ribosomal_uS2_euk/arc"/>
</dbReference>
<dbReference type="InterPro" id="IPR023591">
    <property type="entry name" value="Ribosomal_uS2_flav_dom_sf"/>
</dbReference>
<evidence type="ECO:0000256" key="1">
    <source>
        <dbReference type="ARBA" id="ARBA00006242"/>
    </source>
</evidence>
<dbReference type="Pfam" id="PF00318">
    <property type="entry name" value="Ribosomal_S2"/>
    <property type="match status" value="1"/>
</dbReference>
<dbReference type="PATRIC" id="fig|1719120.3.peg.2141"/>
<reference evidence="7 8" key="1">
    <citation type="submission" date="2015-09" db="EMBL/GenBank/DDBJ databases">
        <title>A metagenomics-based metabolic model of nitrate-dependent anaerobic oxidation of methane by Methanoperedens-like archaea.</title>
        <authorList>
            <person name="Arshad A."/>
            <person name="Speth D.R."/>
            <person name="De Graaf R.M."/>
            <person name="Op Den Camp H.J."/>
            <person name="Jetten M.S."/>
            <person name="Welte C.U."/>
        </authorList>
    </citation>
    <scope>NUCLEOTIDE SEQUENCE [LARGE SCALE GENOMIC DNA]</scope>
</reference>
<dbReference type="HAMAP" id="MF_00291_A">
    <property type="entry name" value="Ribosomal_uS2_A"/>
    <property type="match status" value="1"/>
</dbReference>
<dbReference type="FunFam" id="3.40.50.10490:FF:000030">
    <property type="entry name" value="30S ribosomal protein S2"/>
    <property type="match status" value="1"/>
</dbReference>
<accession>A0A0P8CK97</accession>